<feature type="signal peptide" evidence="1">
    <location>
        <begin position="1"/>
        <end position="23"/>
    </location>
</feature>
<accession>A0ABD3AVX1</accession>
<evidence type="ECO:0000313" key="3">
    <source>
        <dbReference type="Proteomes" id="UP001630127"/>
    </source>
</evidence>
<dbReference type="AlphaFoldDB" id="A0ABD3AVX1"/>
<protein>
    <recommendedName>
        <fullName evidence="4">Pectinesterase inhibitor domain-containing protein</fullName>
    </recommendedName>
</protein>
<organism evidence="2 3">
    <name type="scientific">Cinchona calisaya</name>
    <dbReference type="NCBI Taxonomy" id="153742"/>
    <lineage>
        <taxon>Eukaryota</taxon>
        <taxon>Viridiplantae</taxon>
        <taxon>Streptophyta</taxon>
        <taxon>Embryophyta</taxon>
        <taxon>Tracheophyta</taxon>
        <taxon>Spermatophyta</taxon>
        <taxon>Magnoliopsida</taxon>
        <taxon>eudicotyledons</taxon>
        <taxon>Gunneridae</taxon>
        <taxon>Pentapetalae</taxon>
        <taxon>asterids</taxon>
        <taxon>lamiids</taxon>
        <taxon>Gentianales</taxon>
        <taxon>Rubiaceae</taxon>
        <taxon>Cinchonoideae</taxon>
        <taxon>Cinchoneae</taxon>
        <taxon>Cinchona</taxon>
    </lineage>
</organism>
<evidence type="ECO:0008006" key="4">
    <source>
        <dbReference type="Google" id="ProtNLM"/>
    </source>
</evidence>
<name>A0ABD3AVX1_9GENT</name>
<gene>
    <name evidence="2" type="ORF">ACH5RR_003664</name>
</gene>
<feature type="chain" id="PRO_5044743274" description="Pectinesterase inhibitor domain-containing protein" evidence="1">
    <location>
        <begin position="24"/>
        <end position="172"/>
    </location>
</feature>
<evidence type="ECO:0000313" key="2">
    <source>
        <dbReference type="EMBL" id="KAL3535203.1"/>
    </source>
</evidence>
<evidence type="ECO:0000256" key="1">
    <source>
        <dbReference type="SAM" id="SignalP"/>
    </source>
</evidence>
<dbReference type="Proteomes" id="UP001630127">
    <property type="component" value="Unassembled WGS sequence"/>
</dbReference>
<keyword evidence="3" id="KW-1185">Reference proteome</keyword>
<comment type="caution">
    <text evidence="2">The sequence shown here is derived from an EMBL/GenBank/DDBJ whole genome shotgun (WGS) entry which is preliminary data.</text>
</comment>
<keyword evidence="1" id="KW-0732">Signal</keyword>
<dbReference type="EMBL" id="JBJUIK010000002">
    <property type="protein sequence ID" value="KAL3535203.1"/>
    <property type="molecule type" value="Genomic_DNA"/>
</dbReference>
<reference evidence="2 3" key="1">
    <citation type="submission" date="2024-11" db="EMBL/GenBank/DDBJ databases">
        <title>A near-complete genome assembly of Cinchona calisaya.</title>
        <authorList>
            <person name="Lian D.C."/>
            <person name="Zhao X.W."/>
            <person name="Wei L."/>
        </authorList>
    </citation>
    <scope>NUCLEOTIDE SEQUENCE [LARGE SCALE GENOMIC DNA]</scope>
    <source>
        <tissue evidence="2">Nenye</tissue>
    </source>
</reference>
<sequence>MASFGEVCFIFAFLLFAGLGVQGDVSSYRDVCNKTGDNYYFCIDCFEDHQKNDSDYGGISIICTRDSTLIAQKTALEYSNNSTGKFQDVMKFCVPKLDLAAEYFAAALRSWREQRKEDTTEFIDFVSLKEAILSKTNHRAYDKSIKVISVQLQTEDAIKEESTLFKSHKQCS</sequence>
<proteinExistence type="predicted"/>